<evidence type="ECO:0000256" key="2">
    <source>
        <dbReference type="ARBA" id="ARBA00022598"/>
    </source>
</evidence>
<dbReference type="InterPro" id="IPR000873">
    <property type="entry name" value="AMP-dep_synth/lig_dom"/>
</dbReference>
<dbReference type="RefSeq" id="WP_095798940.1">
    <property type="nucleotide sequence ID" value="NZ_JAYWLU010000007.1"/>
</dbReference>
<evidence type="ECO:0000313" key="8">
    <source>
        <dbReference type="Proteomes" id="UP001558481"/>
    </source>
</evidence>
<evidence type="ECO:0000259" key="6">
    <source>
        <dbReference type="Pfam" id="PF16177"/>
    </source>
</evidence>
<keyword evidence="4" id="KW-0067">ATP-binding</keyword>
<dbReference type="Gene3D" id="3.40.50.12780">
    <property type="entry name" value="N-terminal domain of ligase-like"/>
    <property type="match status" value="1"/>
</dbReference>
<name>A0ABV3V1L8_9MICC</name>
<dbReference type="PANTHER" id="PTHR42921:SF1">
    <property type="entry name" value="ACETOACETYL-COA SYNTHETASE"/>
    <property type="match status" value="1"/>
</dbReference>
<feature type="domain" description="AMP-dependent synthetase/ligase" evidence="5">
    <location>
        <begin position="113"/>
        <end position="488"/>
    </location>
</feature>
<dbReference type="EMBL" id="JAYWLU010000007">
    <property type="protein sequence ID" value="MEX3594576.1"/>
    <property type="molecule type" value="Genomic_DNA"/>
</dbReference>
<dbReference type="Gene3D" id="3.30.300.30">
    <property type="match status" value="1"/>
</dbReference>
<evidence type="ECO:0000259" key="5">
    <source>
        <dbReference type="Pfam" id="PF00501"/>
    </source>
</evidence>
<comment type="similarity">
    <text evidence="1">Belongs to the ATP-dependent AMP-binding enzyme family.</text>
</comment>
<dbReference type="InterPro" id="IPR032387">
    <property type="entry name" value="ACAS_N"/>
</dbReference>
<keyword evidence="8" id="KW-1185">Reference proteome</keyword>
<evidence type="ECO:0000256" key="4">
    <source>
        <dbReference type="ARBA" id="ARBA00022840"/>
    </source>
</evidence>
<dbReference type="EC" id="6.2.1.16" evidence="7"/>
<protein>
    <submittedName>
        <fullName evidence="7">Acetoacetate--CoA ligase</fullName>
        <ecNumber evidence="7">6.2.1.16</ecNumber>
    </submittedName>
</protein>
<dbReference type="NCBIfam" id="TIGR01217">
    <property type="entry name" value="ac_ac_CoA_syn"/>
    <property type="match status" value="1"/>
</dbReference>
<feature type="domain" description="Acetyl-coenzyme A synthetase N-terminal" evidence="6">
    <location>
        <begin position="42"/>
        <end position="97"/>
    </location>
</feature>
<sequence length="673" mass="73229">MTTTEPGTLLTPAPARADWPTHRMGRFLADIEAKYDQSFATYEDAWRWSVENLEDFWGAVWGHFEVISHSPYTAVLEDRTMPGARWFPGATLNYAEHVLRTLRARAEDVMVTSRSQTNGSVEWTGARLQEEIARVQTGLVARGVTKGDRVAGYLPNIPQTLAAYLATTGIGAIWCAVPPEMGPQSVLDRLVQLEPKVLIAIDGYVYGKRDLPRADDLARIRKFLPGTHTVLLPYLDPEAPVPEGAQSWAEFTGRAGTETGFDAAAVPAVHIEPVPFDHPLTVLFSSGTTGKPKAIVHSHGGILLEHLKAHGLQFDMSEADNAFWFSTTGWMVWTMGMSSLLLGASVVLMDGDPNWPAANGEWSQWAVMAGTKATYMGTGSAYLAACAHSGMRPNQKWDLTRLREIQCSGSPLAADVAGWVLDAVNPALLLAPTSGGTDICAAFVGGSPLTPVWAGEMSCRPLGVAVASWDPQGRELQGQAGELVCTEPMPSMPVFFWGDEGNERYENSYFGAYPGVWRHGDWLVHTERGSWVITGRSDATLNRGGVRLGTAEFYAVLDALRQVNDTMVLHFEDAGGMGKLVLLVDAEDGADQEALETAIRTTLRTELSPRHVPDHVVFVDSIPRNPTGKRLEIPLKRIIQGAVQGQVMDVGVVARPEQIDATVARVQEVMGRP</sequence>
<keyword evidence="2 7" id="KW-0436">Ligase</keyword>
<dbReference type="Pfam" id="PF16177">
    <property type="entry name" value="ACAS_N"/>
    <property type="match status" value="1"/>
</dbReference>
<organism evidence="7 8">
    <name type="scientific">Kocuria carniphila</name>
    <dbReference type="NCBI Taxonomy" id="262208"/>
    <lineage>
        <taxon>Bacteria</taxon>
        <taxon>Bacillati</taxon>
        <taxon>Actinomycetota</taxon>
        <taxon>Actinomycetes</taxon>
        <taxon>Micrococcales</taxon>
        <taxon>Micrococcaceae</taxon>
        <taxon>Kocuria</taxon>
    </lineage>
</organism>
<dbReference type="Pfam" id="PF00501">
    <property type="entry name" value="AMP-binding"/>
    <property type="match status" value="1"/>
</dbReference>
<dbReference type="Proteomes" id="UP001558481">
    <property type="component" value="Unassembled WGS sequence"/>
</dbReference>
<dbReference type="InterPro" id="IPR042099">
    <property type="entry name" value="ANL_N_sf"/>
</dbReference>
<dbReference type="NCBIfam" id="NF002937">
    <property type="entry name" value="PRK03584.1"/>
    <property type="match status" value="1"/>
</dbReference>
<comment type="caution">
    <text evidence="7">The sequence shown here is derived from an EMBL/GenBank/DDBJ whole genome shotgun (WGS) entry which is preliminary data.</text>
</comment>
<keyword evidence="3" id="KW-0547">Nucleotide-binding</keyword>
<proteinExistence type="inferred from homology"/>
<reference evidence="7 8" key="1">
    <citation type="journal article" date="2024" name="Fungal Genet. Biol.">
        <title>The porcine skin microbiome exhibits broad fungal antagonism.</title>
        <authorList>
            <person name="De La Cruz K.F."/>
            <person name="Townsend E.C."/>
            <person name="Alex Cheong J.Z."/>
            <person name="Salamzade R."/>
            <person name="Liu A."/>
            <person name="Sandstrom S."/>
            <person name="Davila E."/>
            <person name="Huang L."/>
            <person name="Xu K.H."/>
            <person name="Wu S.Y."/>
            <person name="Meudt J.J."/>
            <person name="Shanmuganayagam D."/>
            <person name="Gibson A.L.F."/>
            <person name="Kalan L.R."/>
        </authorList>
    </citation>
    <scope>NUCLEOTIDE SEQUENCE [LARGE SCALE GENOMIC DNA]</scope>
    <source>
        <strain evidence="7 8">LK2625</strain>
    </source>
</reference>
<evidence type="ECO:0000256" key="3">
    <source>
        <dbReference type="ARBA" id="ARBA00022741"/>
    </source>
</evidence>
<evidence type="ECO:0000256" key="1">
    <source>
        <dbReference type="ARBA" id="ARBA00006432"/>
    </source>
</evidence>
<gene>
    <name evidence="7" type="ORF">VVR66_07615</name>
</gene>
<dbReference type="SUPFAM" id="SSF56801">
    <property type="entry name" value="Acetyl-CoA synthetase-like"/>
    <property type="match status" value="1"/>
</dbReference>
<accession>A0ABV3V1L8</accession>
<dbReference type="InterPro" id="IPR005914">
    <property type="entry name" value="Acac_CoA_synth"/>
</dbReference>
<dbReference type="PROSITE" id="PS00455">
    <property type="entry name" value="AMP_BINDING"/>
    <property type="match status" value="1"/>
</dbReference>
<dbReference type="InterPro" id="IPR045851">
    <property type="entry name" value="AMP-bd_C_sf"/>
</dbReference>
<dbReference type="GO" id="GO:0030729">
    <property type="term" value="F:acetoacetate-CoA ligase activity"/>
    <property type="evidence" value="ECO:0007669"/>
    <property type="project" value="UniProtKB-EC"/>
</dbReference>
<evidence type="ECO:0000313" key="7">
    <source>
        <dbReference type="EMBL" id="MEX3594576.1"/>
    </source>
</evidence>
<dbReference type="InterPro" id="IPR020845">
    <property type="entry name" value="AMP-binding_CS"/>
</dbReference>
<dbReference type="PANTHER" id="PTHR42921">
    <property type="entry name" value="ACETOACETYL-COA SYNTHETASE"/>
    <property type="match status" value="1"/>
</dbReference>